<dbReference type="GO" id="GO:0003677">
    <property type="term" value="F:DNA binding"/>
    <property type="evidence" value="ECO:0007669"/>
    <property type="project" value="UniProtKB-UniRule"/>
</dbReference>
<dbReference type="InterPro" id="IPR023009">
    <property type="entry name" value="Tyrosine_recombinase_XerC/XerD"/>
</dbReference>
<evidence type="ECO:0000313" key="14">
    <source>
        <dbReference type="Proteomes" id="UP000199197"/>
    </source>
</evidence>
<name>A0A0P1MUY9_9BACT</name>
<feature type="active site" evidence="10">
    <location>
        <position position="265"/>
    </location>
</feature>
<feature type="active site" evidence="10">
    <location>
        <position position="191"/>
    </location>
</feature>
<keyword evidence="9 10" id="KW-0131">Cell cycle</keyword>
<dbReference type="PROSITE" id="PS51900">
    <property type="entry name" value="CB"/>
    <property type="match status" value="1"/>
</dbReference>
<feature type="domain" description="Tyr recombinase" evidence="11">
    <location>
        <begin position="127"/>
        <end position="310"/>
    </location>
</feature>
<keyword evidence="8 10" id="KW-0233">DNA recombination</keyword>
<evidence type="ECO:0000256" key="7">
    <source>
        <dbReference type="ARBA" id="ARBA00023125"/>
    </source>
</evidence>
<evidence type="ECO:0000313" key="13">
    <source>
        <dbReference type="EMBL" id="CUS99656.1"/>
    </source>
</evidence>
<comment type="subunit">
    <text evidence="10">Forms a cyclic heterotetrameric complex composed of two molecules of XerC and two molecules of XerD.</text>
</comment>
<evidence type="ECO:0000256" key="1">
    <source>
        <dbReference type="ARBA" id="ARBA00004496"/>
    </source>
</evidence>
<dbReference type="GO" id="GO:0051301">
    <property type="term" value="P:cell division"/>
    <property type="evidence" value="ECO:0007669"/>
    <property type="project" value="UniProtKB-KW"/>
</dbReference>
<dbReference type="SUPFAM" id="SSF47823">
    <property type="entry name" value="lambda integrase-like, N-terminal domain"/>
    <property type="match status" value="1"/>
</dbReference>
<feature type="active site" description="O-(3'-phospho-DNA)-tyrosine intermediate" evidence="10">
    <location>
        <position position="297"/>
    </location>
</feature>
<dbReference type="EMBL" id="CZVW01000006">
    <property type="protein sequence ID" value="CUS99656.1"/>
    <property type="molecule type" value="Genomic_DNA"/>
</dbReference>
<dbReference type="NCBIfam" id="NF001399">
    <property type="entry name" value="PRK00283.1"/>
    <property type="match status" value="1"/>
</dbReference>
<dbReference type="OrthoDB" id="9801717at2"/>
<feature type="domain" description="Core-binding (CB)" evidence="12">
    <location>
        <begin position="20"/>
        <end position="106"/>
    </location>
</feature>
<dbReference type="InterPro" id="IPR004107">
    <property type="entry name" value="Integrase_SAM-like_N"/>
</dbReference>
<dbReference type="InterPro" id="IPR011932">
    <property type="entry name" value="Recomb_XerD"/>
</dbReference>
<dbReference type="PROSITE" id="PS51898">
    <property type="entry name" value="TYR_RECOMBINASE"/>
    <property type="match status" value="1"/>
</dbReference>
<evidence type="ECO:0000256" key="2">
    <source>
        <dbReference type="ARBA" id="ARBA00010450"/>
    </source>
</evidence>
<dbReference type="AlphaFoldDB" id="A0A0P1MUY9"/>
<dbReference type="Pfam" id="PF00589">
    <property type="entry name" value="Phage_integrase"/>
    <property type="match status" value="1"/>
</dbReference>
<dbReference type="RefSeq" id="WP_092348602.1">
    <property type="nucleotide sequence ID" value="NZ_CZVW01000006.1"/>
</dbReference>
<dbReference type="InterPro" id="IPR010998">
    <property type="entry name" value="Integrase_recombinase_N"/>
</dbReference>
<reference evidence="14" key="1">
    <citation type="submission" date="2015-11" db="EMBL/GenBank/DDBJ databases">
        <authorList>
            <person name="Varghese N."/>
        </authorList>
    </citation>
    <scope>NUCLEOTIDE SEQUENCE [LARGE SCALE GENOMIC DNA]</scope>
    <source>
        <strain evidence="14">JGI-23</strain>
    </source>
</reference>
<dbReference type="NCBIfam" id="NF040815">
    <property type="entry name" value="recomb_XerA_Arch"/>
    <property type="match status" value="1"/>
</dbReference>
<dbReference type="GO" id="GO:0005737">
    <property type="term" value="C:cytoplasm"/>
    <property type="evidence" value="ECO:0007669"/>
    <property type="project" value="UniProtKB-SubCell"/>
</dbReference>
<dbReference type="GO" id="GO:0009037">
    <property type="term" value="F:tyrosine-based site-specific recombinase activity"/>
    <property type="evidence" value="ECO:0007669"/>
    <property type="project" value="UniProtKB-UniRule"/>
</dbReference>
<comment type="similarity">
    <text evidence="2">Belongs to the 'phage' integrase family. XerD subfamily.</text>
</comment>
<dbReference type="PANTHER" id="PTHR30349:SF81">
    <property type="entry name" value="TYROSINE RECOMBINASE XERC"/>
    <property type="match status" value="1"/>
</dbReference>
<comment type="subcellular location">
    <subcellularLocation>
        <location evidence="1 10">Cytoplasm</location>
    </subcellularLocation>
</comment>
<sequence>MAGIESKYIVSEALLRIKSEVWRKFLTHFLKSIEIEKGYSKNTVDSYSIDLIRYVLFLESNGINHPDEVEEAIVRNYIRELGLIGLSPSSISRNVASIRSFHKFLLVESYSKVYPVENIEHPRVKKKMPEVLTVDEVFQLLEQPDTSTLMGIRDRAILETMYATGVRVSELINLRQTDLFFDMEILRVMGKGSKERLVPIGKVAIKWIREYQLKVRPKLVKIGSGDVLFLSRLGKKLTRMSVWKLVRKYALMAGIRKKIHPHTLRHSFATHLLEGGSDLRSVQEMLGHASITTTQIYTHISNEMLKEIYRLYHPRSN</sequence>
<comment type="function">
    <text evidence="10">Site-specific tyrosine recombinase, which acts by catalyzing the cutting and rejoining of the recombining DNA molecules. The XerC-XerD complex is essential to convert dimers of the bacterial chromosome into monomers to permit their segregation at cell division. It also contributes to the segregational stability of plasmids.</text>
</comment>
<dbReference type="InterPro" id="IPR013762">
    <property type="entry name" value="Integrase-like_cat_sf"/>
</dbReference>
<evidence type="ECO:0000259" key="11">
    <source>
        <dbReference type="PROSITE" id="PS51898"/>
    </source>
</evidence>
<dbReference type="Gene3D" id="1.10.443.10">
    <property type="entry name" value="Intergrase catalytic core"/>
    <property type="match status" value="1"/>
</dbReference>
<feature type="active site" evidence="10">
    <location>
        <position position="167"/>
    </location>
</feature>
<dbReference type="Pfam" id="PF02899">
    <property type="entry name" value="Phage_int_SAM_1"/>
    <property type="match status" value="1"/>
</dbReference>
<dbReference type="GO" id="GO:0007059">
    <property type="term" value="P:chromosome segregation"/>
    <property type="evidence" value="ECO:0007669"/>
    <property type="project" value="UniProtKB-UniRule"/>
</dbReference>
<dbReference type="HAMAP" id="MF_01808">
    <property type="entry name" value="Recomb_XerC_XerD"/>
    <property type="match status" value="1"/>
</dbReference>
<dbReference type="InterPro" id="IPR002104">
    <property type="entry name" value="Integrase_catalytic"/>
</dbReference>
<organism evidence="13 14">
    <name type="scientific">Candidatus Chryseopegocella kryptomonas</name>
    <dbReference type="NCBI Taxonomy" id="1633643"/>
    <lineage>
        <taxon>Bacteria</taxon>
        <taxon>Pseudomonadati</taxon>
        <taxon>Candidatus Kryptoniota</taxon>
        <taxon>Candidatus Chryseopegocella</taxon>
    </lineage>
</organism>
<dbReference type="PANTHER" id="PTHR30349">
    <property type="entry name" value="PHAGE INTEGRASE-RELATED"/>
    <property type="match status" value="1"/>
</dbReference>
<proteinExistence type="inferred from homology"/>
<dbReference type="Proteomes" id="UP000199197">
    <property type="component" value="Unassembled WGS sequence"/>
</dbReference>
<dbReference type="GO" id="GO:0006313">
    <property type="term" value="P:DNA transposition"/>
    <property type="evidence" value="ECO:0007669"/>
    <property type="project" value="UniProtKB-UniRule"/>
</dbReference>
<dbReference type="InterPro" id="IPR011010">
    <property type="entry name" value="DNA_brk_join_enz"/>
</dbReference>
<keyword evidence="6 10" id="KW-0229">DNA integration</keyword>
<evidence type="ECO:0000256" key="10">
    <source>
        <dbReference type="HAMAP-Rule" id="MF_01808"/>
    </source>
</evidence>
<evidence type="ECO:0000256" key="3">
    <source>
        <dbReference type="ARBA" id="ARBA00022490"/>
    </source>
</evidence>
<evidence type="ECO:0000256" key="8">
    <source>
        <dbReference type="ARBA" id="ARBA00023172"/>
    </source>
</evidence>
<evidence type="ECO:0000259" key="12">
    <source>
        <dbReference type="PROSITE" id="PS51900"/>
    </source>
</evidence>
<feature type="active site" evidence="10">
    <location>
        <position position="288"/>
    </location>
</feature>
<evidence type="ECO:0000256" key="6">
    <source>
        <dbReference type="ARBA" id="ARBA00022908"/>
    </source>
</evidence>
<dbReference type="Gene3D" id="1.10.150.130">
    <property type="match status" value="1"/>
</dbReference>
<dbReference type="InterPro" id="IPR044068">
    <property type="entry name" value="CB"/>
</dbReference>
<evidence type="ECO:0000256" key="4">
    <source>
        <dbReference type="ARBA" id="ARBA00022618"/>
    </source>
</evidence>
<protein>
    <recommendedName>
        <fullName evidence="10">Tyrosine recombinase XerC</fullName>
    </recommendedName>
</protein>
<gene>
    <name evidence="10" type="primary">xerC</name>
    <name evidence="13" type="ORF">JGI23_00705</name>
</gene>
<keyword evidence="14" id="KW-1185">Reference proteome</keyword>
<keyword evidence="4 10" id="KW-0132">Cell division</keyword>
<dbReference type="CDD" id="cd00798">
    <property type="entry name" value="INT_XerDC_C"/>
    <property type="match status" value="1"/>
</dbReference>
<evidence type="ECO:0000256" key="5">
    <source>
        <dbReference type="ARBA" id="ARBA00022829"/>
    </source>
</evidence>
<keyword evidence="3 10" id="KW-0963">Cytoplasm</keyword>
<dbReference type="InterPro" id="IPR050090">
    <property type="entry name" value="Tyrosine_recombinase_XerCD"/>
</dbReference>
<keyword evidence="5 10" id="KW-0159">Chromosome partition</keyword>
<keyword evidence="7 10" id="KW-0238">DNA-binding</keyword>
<accession>A0A0P1MUY9</accession>
<dbReference type="NCBIfam" id="TIGR02225">
    <property type="entry name" value="recomb_XerD"/>
    <property type="match status" value="1"/>
</dbReference>
<evidence type="ECO:0000256" key="9">
    <source>
        <dbReference type="ARBA" id="ARBA00023306"/>
    </source>
</evidence>
<feature type="active site" evidence="10">
    <location>
        <position position="262"/>
    </location>
</feature>
<comment type="similarity">
    <text evidence="10">Belongs to the 'phage' integrase family. XerC subfamily.</text>
</comment>
<dbReference type="SUPFAM" id="SSF56349">
    <property type="entry name" value="DNA breaking-rejoining enzymes"/>
    <property type="match status" value="1"/>
</dbReference>